<dbReference type="RefSeq" id="XP_018185721.1">
    <property type="nucleotide sequence ID" value="XM_018336276.1"/>
</dbReference>
<reference evidence="2 3" key="1">
    <citation type="journal article" date="2016" name="Fungal Biol.">
        <title>The genome of Xylona heveae provides a window into fungal endophytism.</title>
        <authorList>
            <person name="Gazis R."/>
            <person name="Kuo A."/>
            <person name="Riley R."/>
            <person name="LaButti K."/>
            <person name="Lipzen A."/>
            <person name="Lin J."/>
            <person name="Amirebrahimi M."/>
            <person name="Hesse C.N."/>
            <person name="Spatafora J.W."/>
            <person name="Henrissat B."/>
            <person name="Hainaut M."/>
            <person name="Grigoriev I.V."/>
            <person name="Hibbett D.S."/>
        </authorList>
    </citation>
    <scope>NUCLEOTIDE SEQUENCE [LARGE SCALE GENOMIC DNA]</scope>
    <source>
        <strain evidence="2 3">TC161</strain>
    </source>
</reference>
<dbReference type="GeneID" id="28901413"/>
<dbReference type="Pfam" id="PF11951">
    <property type="entry name" value="Fungal_trans_2"/>
    <property type="match status" value="1"/>
</dbReference>
<dbReference type="Proteomes" id="UP000076632">
    <property type="component" value="Unassembled WGS sequence"/>
</dbReference>
<dbReference type="EMBL" id="KV407463">
    <property type="protein sequence ID" value="KZF20166.1"/>
    <property type="molecule type" value="Genomic_DNA"/>
</dbReference>
<keyword evidence="3" id="KW-1185">Reference proteome</keyword>
<sequence length="560" mass="63189">MEVHKSYKIGDNNARKAPSGRNEAHTARHGQGRFTFVNTSNPKKPKDRSVQRVIRKHVMRDIGHARRRNGNYGRQNLLQIPTFLLSEDASNDFMNQLSEISNAGPVIPAPMVFEATPDSRPSNSPVSEAEAASDSASVQVKEDQGLLAACKLSPFTSPSKAFSDPFLSYPIEMDSRAHWLIINIFDDRHANFQPFRDIWFPLALSDGAAFHQLLSNSALHITSLRPIDRQREAFEALSHHAVALMCVQNRLADPTVAISDGIIASIIGFACHDHMTSNFETWRVHMNGLKKIVALRGGPDALNENRLLRLILTWVDVIGSCAQDAAPVFPLPDSFSSGLPLFDSASGFPPLVKRVCNRWRQDFPRASEISFIFEDLSLAIEYLALEAKINPLRVWSDYGIVGFWLMPLIHRLLSLLSLNGTTEHEPSHDLEHIWRLGMILFLADIRRKAGFAPMLTRIPLMHLKAHIENLFLLPDDHCVRKFWELQLWVLAYASMEATYDPAYRKWFVSHLAAAIMKYCGGSWSVAERCLKAMPWIDIVHSTKLDQLRNDISARIFICTK</sequence>
<feature type="region of interest" description="Disordered" evidence="1">
    <location>
        <begin position="113"/>
        <end position="135"/>
    </location>
</feature>
<evidence type="ECO:0000313" key="3">
    <source>
        <dbReference type="Proteomes" id="UP000076632"/>
    </source>
</evidence>
<feature type="region of interest" description="Disordered" evidence="1">
    <location>
        <begin position="1"/>
        <end position="50"/>
    </location>
</feature>
<protein>
    <recommendedName>
        <fullName evidence="4">Fungal-specific transcription factor domain-containing protein</fullName>
    </recommendedName>
</protein>
<name>A0A165AAC1_XYLHT</name>
<dbReference type="PANTHER" id="PTHR37540">
    <property type="entry name" value="TRANSCRIPTION FACTOR (ACR-2), PUTATIVE-RELATED-RELATED"/>
    <property type="match status" value="1"/>
</dbReference>
<evidence type="ECO:0000313" key="2">
    <source>
        <dbReference type="EMBL" id="KZF20166.1"/>
    </source>
</evidence>
<organism evidence="2 3">
    <name type="scientific">Xylona heveae (strain CBS 132557 / TC161)</name>
    <dbReference type="NCBI Taxonomy" id="1328760"/>
    <lineage>
        <taxon>Eukaryota</taxon>
        <taxon>Fungi</taxon>
        <taxon>Dikarya</taxon>
        <taxon>Ascomycota</taxon>
        <taxon>Pezizomycotina</taxon>
        <taxon>Xylonomycetes</taxon>
        <taxon>Xylonales</taxon>
        <taxon>Xylonaceae</taxon>
        <taxon>Xylona</taxon>
    </lineage>
</organism>
<dbReference type="STRING" id="1328760.A0A165AAC1"/>
<dbReference type="InParanoid" id="A0A165AAC1"/>
<proteinExistence type="predicted"/>
<dbReference type="OMA" id="VMQIVNH"/>
<evidence type="ECO:0008006" key="4">
    <source>
        <dbReference type="Google" id="ProtNLM"/>
    </source>
</evidence>
<dbReference type="InterPro" id="IPR021858">
    <property type="entry name" value="Fun_TF"/>
</dbReference>
<evidence type="ECO:0000256" key="1">
    <source>
        <dbReference type="SAM" id="MobiDB-lite"/>
    </source>
</evidence>
<gene>
    <name evidence="2" type="ORF">L228DRAFT_284902</name>
</gene>
<dbReference type="OrthoDB" id="4158087at2759"/>
<accession>A0A165AAC1</accession>
<dbReference type="AlphaFoldDB" id="A0A165AAC1"/>
<dbReference type="PANTHER" id="PTHR37540:SF5">
    <property type="entry name" value="TRANSCRIPTION FACTOR DOMAIN-CONTAINING PROTEIN"/>
    <property type="match status" value="1"/>
</dbReference>